<evidence type="ECO:0000313" key="5">
    <source>
        <dbReference type="EMBL" id="MCS3902842.1"/>
    </source>
</evidence>
<proteinExistence type="inferred from homology"/>
<dbReference type="InterPro" id="IPR020476">
    <property type="entry name" value="Nudix_hydrolase"/>
</dbReference>
<accession>A0AAE3HKX7</accession>
<reference evidence="5" key="1">
    <citation type="submission" date="2022-08" db="EMBL/GenBank/DDBJ databases">
        <title>Genomic Encyclopedia of Type Strains, Phase III (KMG-III): the genomes of soil and plant-associated and newly described type strains.</title>
        <authorList>
            <person name="Whitman W."/>
        </authorList>
    </citation>
    <scope>NUCLEOTIDE SEQUENCE</scope>
    <source>
        <strain evidence="5">HMT 1</strain>
    </source>
</reference>
<name>A0AAE3HKX7_9GAMM</name>
<sequence length="136" mass="15706">MAIDTRYAICIVQNADDALLLVKRSAHRDFNPNRWGFPGGHIEDNESPQETAWRELREEIGENHQVELQRCAGPFRDRHYGGRIEAHLFLYRWLGGTITLDAEHTDYAWADPLRLHDYELMPGIDADLDHLGLRTA</sequence>
<gene>
    <name evidence="5" type="ORF">J2T55_000850</name>
</gene>
<dbReference type="PANTHER" id="PTHR43046:SF14">
    <property type="entry name" value="MUTT_NUDIX FAMILY PROTEIN"/>
    <property type="match status" value="1"/>
</dbReference>
<evidence type="ECO:0000256" key="2">
    <source>
        <dbReference type="ARBA" id="ARBA00022801"/>
    </source>
</evidence>
<dbReference type="PANTHER" id="PTHR43046">
    <property type="entry name" value="GDP-MANNOSE MANNOSYL HYDROLASE"/>
    <property type="match status" value="1"/>
</dbReference>
<dbReference type="Proteomes" id="UP001204445">
    <property type="component" value="Unassembled WGS sequence"/>
</dbReference>
<evidence type="ECO:0000256" key="3">
    <source>
        <dbReference type="RuleBase" id="RU003476"/>
    </source>
</evidence>
<dbReference type="EMBL" id="JANUCT010000005">
    <property type="protein sequence ID" value="MCS3902842.1"/>
    <property type="molecule type" value="Genomic_DNA"/>
</dbReference>
<dbReference type="GO" id="GO:0016787">
    <property type="term" value="F:hydrolase activity"/>
    <property type="evidence" value="ECO:0007669"/>
    <property type="project" value="UniProtKB-KW"/>
</dbReference>
<comment type="cofactor">
    <cofactor evidence="1">
        <name>Mg(2+)</name>
        <dbReference type="ChEBI" id="CHEBI:18420"/>
    </cofactor>
</comment>
<keyword evidence="2 3" id="KW-0378">Hydrolase</keyword>
<protein>
    <submittedName>
        <fullName evidence="5">8-oxo-dGTP pyrophosphatase MutT (NUDIX family)</fullName>
    </submittedName>
</protein>
<comment type="caution">
    <text evidence="5">The sequence shown here is derived from an EMBL/GenBank/DDBJ whole genome shotgun (WGS) entry which is preliminary data.</text>
</comment>
<dbReference type="RefSeq" id="WP_259054438.1">
    <property type="nucleotide sequence ID" value="NZ_JANUCT010000005.1"/>
</dbReference>
<dbReference type="InterPro" id="IPR015797">
    <property type="entry name" value="NUDIX_hydrolase-like_dom_sf"/>
</dbReference>
<evidence type="ECO:0000256" key="1">
    <source>
        <dbReference type="ARBA" id="ARBA00001946"/>
    </source>
</evidence>
<comment type="similarity">
    <text evidence="3">Belongs to the Nudix hydrolase family.</text>
</comment>
<dbReference type="PROSITE" id="PS00893">
    <property type="entry name" value="NUDIX_BOX"/>
    <property type="match status" value="1"/>
</dbReference>
<evidence type="ECO:0000313" key="6">
    <source>
        <dbReference type="Proteomes" id="UP001204445"/>
    </source>
</evidence>
<dbReference type="SUPFAM" id="SSF55811">
    <property type="entry name" value="Nudix"/>
    <property type="match status" value="1"/>
</dbReference>
<dbReference type="CDD" id="cd02883">
    <property type="entry name" value="NUDIX_Hydrolase"/>
    <property type="match status" value="1"/>
</dbReference>
<dbReference type="InterPro" id="IPR020084">
    <property type="entry name" value="NUDIX_hydrolase_CS"/>
</dbReference>
<keyword evidence="6" id="KW-1185">Reference proteome</keyword>
<evidence type="ECO:0000259" key="4">
    <source>
        <dbReference type="PROSITE" id="PS51462"/>
    </source>
</evidence>
<dbReference type="PRINTS" id="PR00502">
    <property type="entry name" value="NUDIXFAMILY"/>
</dbReference>
<dbReference type="Pfam" id="PF00293">
    <property type="entry name" value="NUDIX"/>
    <property type="match status" value="1"/>
</dbReference>
<dbReference type="PROSITE" id="PS51462">
    <property type="entry name" value="NUDIX"/>
    <property type="match status" value="1"/>
</dbReference>
<dbReference type="InterPro" id="IPR000086">
    <property type="entry name" value="NUDIX_hydrolase_dom"/>
</dbReference>
<feature type="domain" description="Nudix hydrolase" evidence="4">
    <location>
        <begin position="3"/>
        <end position="133"/>
    </location>
</feature>
<dbReference type="Gene3D" id="3.90.79.10">
    <property type="entry name" value="Nucleoside Triphosphate Pyrophosphohydrolase"/>
    <property type="match status" value="1"/>
</dbReference>
<dbReference type="AlphaFoldDB" id="A0AAE3HKX7"/>
<organism evidence="5 6">
    <name type="scientific">Methylohalomonas lacus</name>
    <dbReference type="NCBI Taxonomy" id="398773"/>
    <lineage>
        <taxon>Bacteria</taxon>
        <taxon>Pseudomonadati</taxon>
        <taxon>Pseudomonadota</taxon>
        <taxon>Gammaproteobacteria</taxon>
        <taxon>Methylohalomonadales</taxon>
        <taxon>Methylohalomonadaceae</taxon>
        <taxon>Methylohalomonas</taxon>
    </lineage>
</organism>